<dbReference type="Gene3D" id="3.40.190.10">
    <property type="entry name" value="Periplasmic binding protein-like II"/>
    <property type="match status" value="2"/>
</dbReference>
<dbReference type="PANTHER" id="PTHR30024">
    <property type="entry name" value="ALIPHATIC SULFONATES-BINDING PROTEIN-RELATED"/>
    <property type="match status" value="1"/>
</dbReference>
<organism evidence="5 6">
    <name type="scientific">Drouetiella hepatica Uher 2000/2452</name>
    <dbReference type="NCBI Taxonomy" id="904376"/>
    <lineage>
        <taxon>Bacteria</taxon>
        <taxon>Bacillati</taxon>
        <taxon>Cyanobacteriota</taxon>
        <taxon>Cyanophyceae</taxon>
        <taxon>Oculatellales</taxon>
        <taxon>Oculatellaceae</taxon>
        <taxon>Drouetiella</taxon>
    </lineage>
</organism>
<dbReference type="Proteomes" id="UP000757435">
    <property type="component" value="Unassembled WGS sequence"/>
</dbReference>
<evidence type="ECO:0000259" key="4">
    <source>
        <dbReference type="Pfam" id="PF09084"/>
    </source>
</evidence>
<comment type="caution">
    <text evidence="5">The sequence shown here is derived from an EMBL/GenBank/DDBJ whole genome shotgun (WGS) entry which is preliminary data.</text>
</comment>
<evidence type="ECO:0000313" key="6">
    <source>
        <dbReference type="Proteomes" id="UP000757435"/>
    </source>
</evidence>
<dbReference type="EMBL" id="JAHHHD010000005">
    <property type="protein sequence ID" value="MBW4658483.1"/>
    <property type="molecule type" value="Genomic_DNA"/>
</dbReference>
<keyword evidence="3" id="KW-0732">Signal</keyword>
<evidence type="ECO:0000256" key="1">
    <source>
        <dbReference type="ARBA" id="ARBA00004418"/>
    </source>
</evidence>
<dbReference type="InterPro" id="IPR015168">
    <property type="entry name" value="SsuA/THI5"/>
</dbReference>
<proteinExistence type="inferred from homology"/>
<evidence type="ECO:0000256" key="2">
    <source>
        <dbReference type="ARBA" id="ARBA00010742"/>
    </source>
</evidence>
<name>A0A951Q8X8_9CYAN</name>
<dbReference type="PROSITE" id="PS51257">
    <property type="entry name" value="PROKAR_LIPOPROTEIN"/>
    <property type="match status" value="1"/>
</dbReference>
<feature type="domain" description="SsuA/THI5-like" evidence="4">
    <location>
        <begin position="51"/>
        <end position="256"/>
    </location>
</feature>
<sequence length="333" mass="36923">MKRSCSGFLGWVRQSAKPVLTAIATCLVAILISCSQQPQAPMRVGAVIWPGYEPLFLARDLGYYPDQLIKLRDYPSATEVTQALRNGDIESAGLTMDEALLLSETNPDIQAVLVMDFSSGADVVMARPEISTLQALKGHRIGVESSALGGYILTRVLEKAGLQLSDVQIVSLGVSEHEQAFKQGVVDAVVTFEPVRSNLLKLGAKILFDSSKIPGEVVDVLVTRRDLLKPHKATMEKLIQGWFRALEYRKQHPEDADRRMALREQVTPEQFTESLKLIEIPDLQANLTLLGQTDASLLKRTEQLGKFMISKKLLKRLPSLEQLLNDEFVKSVE</sequence>
<dbReference type="AlphaFoldDB" id="A0A951Q8X8"/>
<gene>
    <name evidence="5" type="ORF">KME15_07400</name>
</gene>
<comment type="subcellular location">
    <subcellularLocation>
        <location evidence="1">Periplasm</location>
    </subcellularLocation>
</comment>
<evidence type="ECO:0000256" key="3">
    <source>
        <dbReference type="ARBA" id="ARBA00022729"/>
    </source>
</evidence>
<reference evidence="5" key="2">
    <citation type="journal article" date="2022" name="Microbiol. Resour. Announc.">
        <title>Metagenome Sequencing to Explore Phylogenomics of Terrestrial Cyanobacteria.</title>
        <authorList>
            <person name="Ward R.D."/>
            <person name="Stajich J.E."/>
            <person name="Johansen J.R."/>
            <person name="Huntemann M."/>
            <person name="Clum A."/>
            <person name="Foster B."/>
            <person name="Foster B."/>
            <person name="Roux S."/>
            <person name="Palaniappan K."/>
            <person name="Varghese N."/>
            <person name="Mukherjee S."/>
            <person name="Reddy T.B.K."/>
            <person name="Daum C."/>
            <person name="Copeland A."/>
            <person name="Chen I.A."/>
            <person name="Ivanova N.N."/>
            <person name="Kyrpides N.C."/>
            <person name="Shapiro N."/>
            <person name="Eloe-Fadrosh E.A."/>
            <person name="Pietrasiak N."/>
        </authorList>
    </citation>
    <scope>NUCLEOTIDE SEQUENCE</scope>
    <source>
        <strain evidence="5">UHER 2000/2452</strain>
    </source>
</reference>
<accession>A0A951Q8X8</accession>
<protein>
    <submittedName>
        <fullName evidence="5">ABC transporter substrate-binding protein</fullName>
    </submittedName>
</protein>
<evidence type="ECO:0000313" key="5">
    <source>
        <dbReference type="EMBL" id="MBW4658483.1"/>
    </source>
</evidence>
<dbReference type="SUPFAM" id="SSF53850">
    <property type="entry name" value="Periplasmic binding protein-like II"/>
    <property type="match status" value="1"/>
</dbReference>
<dbReference type="PANTHER" id="PTHR30024:SF47">
    <property type="entry name" value="TAURINE-BINDING PERIPLASMIC PROTEIN"/>
    <property type="match status" value="1"/>
</dbReference>
<dbReference type="GO" id="GO:0042597">
    <property type="term" value="C:periplasmic space"/>
    <property type="evidence" value="ECO:0007669"/>
    <property type="project" value="UniProtKB-SubCell"/>
</dbReference>
<dbReference type="Pfam" id="PF09084">
    <property type="entry name" value="NMT1"/>
    <property type="match status" value="1"/>
</dbReference>
<comment type="similarity">
    <text evidence="2">Belongs to the bacterial solute-binding protein SsuA/TauA family.</text>
</comment>
<reference evidence="5" key="1">
    <citation type="submission" date="2021-05" db="EMBL/GenBank/DDBJ databases">
        <authorList>
            <person name="Pietrasiak N."/>
            <person name="Ward R."/>
            <person name="Stajich J.E."/>
            <person name="Kurbessoian T."/>
        </authorList>
    </citation>
    <scope>NUCLEOTIDE SEQUENCE</scope>
    <source>
        <strain evidence="5">UHER 2000/2452</strain>
    </source>
</reference>